<dbReference type="SUPFAM" id="SSF53448">
    <property type="entry name" value="Nucleotide-diphospho-sugar transferases"/>
    <property type="match status" value="1"/>
</dbReference>
<dbReference type="InterPro" id="IPR029044">
    <property type="entry name" value="Nucleotide-diphossugar_trans"/>
</dbReference>
<dbReference type="InterPro" id="IPR001173">
    <property type="entry name" value="Glyco_trans_2-like"/>
</dbReference>
<reference evidence="2 3" key="1">
    <citation type="submission" date="2019-03" db="EMBL/GenBank/DDBJ databases">
        <title>Genomic Encyclopedia of Archaeal and Bacterial Type Strains, Phase II (KMG-II): from individual species to whole genera.</title>
        <authorList>
            <person name="Goeker M."/>
        </authorList>
    </citation>
    <scope>NUCLEOTIDE SEQUENCE [LARGE SCALE GENOMIC DNA]</scope>
    <source>
        <strain evidence="2 3">DSM 27697</strain>
    </source>
</reference>
<evidence type="ECO:0000259" key="1">
    <source>
        <dbReference type="Pfam" id="PF00535"/>
    </source>
</evidence>
<sequence>MATNTPPMSHLCICVCTRERPTMLGRFIDSYLQLNLPEGLSISLEVVENNTHREMEALVTNAGTESRPVHYHHQAKLGIPCARNTSIQAAIDRNASHIAFVDDDERFAPDWLVNIWHYLNSQADETVVHGAVYSVLPQSAPQYYLDFFQRQIEATGSELDFCRTNNVILPLSILTRNKLWFDESQPLAGGTDSKLFRAVHALGISIKSCAEAVVYEDVPDERVTLRWLSHRNFRIGMTMGEQAAQVSNRYTHFLRQSGKSLVYLLKYLIRTLLMQRREKRIRYWFKACKSAGSGLGSLGCRVDAYKKIQGH</sequence>
<gene>
    <name evidence="2" type="ORF">CLV83_4118</name>
</gene>
<dbReference type="Pfam" id="PF00535">
    <property type="entry name" value="Glycos_transf_2"/>
    <property type="match status" value="1"/>
</dbReference>
<dbReference type="Gene3D" id="3.90.550.10">
    <property type="entry name" value="Spore Coat Polysaccharide Biosynthesis Protein SpsA, Chain A"/>
    <property type="match status" value="1"/>
</dbReference>
<dbReference type="OrthoDB" id="6116224at2"/>
<name>A0A4R1GBL6_9GAMM</name>
<proteinExistence type="predicted"/>
<accession>A0A4R1GBL6</accession>
<dbReference type="CDD" id="cd00761">
    <property type="entry name" value="Glyco_tranf_GTA_type"/>
    <property type="match status" value="1"/>
</dbReference>
<keyword evidence="3" id="KW-1185">Reference proteome</keyword>
<evidence type="ECO:0000313" key="2">
    <source>
        <dbReference type="EMBL" id="TCK03059.1"/>
    </source>
</evidence>
<comment type="caution">
    <text evidence="2">The sequence shown here is derived from an EMBL/GenBank/DDBJ whole genome shotgun (WGS) entry which is preliminary data.</text>
</comment>
<keyword evidence="2" id="KW-0808">Transferase</keyword>
<dbReference type="AlphaFoldDB" id="A0A4R1GBL6"/>
<dbReference type="GO" id="GO:0016740">
    <property type="term" value="F:transferase activity"/>
    <property type="evidence" value="ECO:0007669"/>
    <property type="project" value="UniProtKB-KW"/>
</dbReference>
<protein>
    <submittedName>
        <fullName evidence="2">Glycosyl transferase family 2</fullName>
    </submittedName>
</protein>
<dbReference type="Proteomes" id="UP000294546">
    <property type="component" value="Unassembled WGS sequence"/>
</dbReference>
<dbReference type="RefSeq" id="WP_132297076.1">
    <property type="nucleotide sequence ID" value="NZ_SMFU01000013.1"/>
</dbReference>
<evidence type="ECO:0000313" key="3">
    <source>
        <dbReference type="Proteomes" id="UP000294546"/>
    </source>
</evidence>
<organism evidence="2 3">
    <name type="scientific">Marinobacterium mangrovicola</name>
    <dbReference type="NCBI Taxonomy" id="1476959"/>
    <lineage>
        <taxon>Bacteria</taxon>
        <taxon>Pseudomonadati</taxon>
        <taxon>Pseudomonadota</taxon>
        <taxon>Gammaproteobacteria</taxon>
        <taxon>Oceanospirillales</taxon>
        <taxon>Oceanospirillaceae</taxon>
        <taxon>Marinobacterium</taxon>
    </lineage>
</organism>
<dbReference type="EMBL" id="SMFU01000013">
    <property type="protein sequence ID" value="TCK03059.1"/>
    <property type="molecule type" value="Genomic_DNA"/>
</dbReference>
<feature type="domain" description="Glycosyltransferase 2-like" evidence="1">
    <location>
        <begin position="12"/>
        <end position="134"/>
    </location>
</feature>